<dbReference type="Gene3D" id="1.10.10.10">
    <property type="entry name" value="Winged helix-like DNA-binding domain superfamily/Winged helix DNA-binding domain"/>
    <property type="match status" value="1"/>
</dbReference>
<feature type="compositionally biased region" description="Low complexity" evidence="2">
    <location>
        <begin position="17"/>
        <end position="30"/>
    </location>
</feature>
<proteinExistence type="inferred from homology"/>
<dbReference type="OrthoDB" id="3189808at2"/>
<sequence>MPAAANGHQATATNGHQATATKAAQATTTKVVKRGVNPRAAHLALALRNVAENDGEISRAGISTATGLNRSTACSLIEELMAGGLVREVKEARKNTRAGRPGTALGLRSDGPAGLGIDVNVDYTAVCVVDLTGAVRYKHVVAEDQRGQNTREVLDRIARLARGAQNAAESFGLTLCGSAVAVPGIVDRRGATVTLAPNLGWHDLDVAEVLPADVHGERATLDNEANFAALSEEDLLRSGASYLYVSGQIGVGAGIVLDGTLYRGSHGWSGEIGHLTIDRDGPECPCGRRGCLERYAGHEAILRATNIMTGAGTTLGVSPTADLIADRARAGDAPTLAALATAGRTLGFALAGCLNLLDVGTIVLGGIYRDLAPWIGPEVEREIQAQFVGARWARPEVRPAVYGAEAPALGAARSVVRDVINDPIRWLVRN</sequence>
<feature type="region of interest" description="Disordered" evidence="2">
    <location>
        <begin position="1"/>
        <end position="33"/>
    </location>
</feature>
<dbReference type="Proteomes" id="UP000249341">
    <property type="component" value="Unassembled WGS sequence"/>
</dbReference>
<dbReference type="CDD" id="cd24076">
    <property type="entry name" value="ASKHA_ATPase_ROK_BsXylR-like"/>
    <property type="match status" value="1"/>
</dbReference>
<keyword evidence="3" id="KW-0418">Kinase</keyword>
<dbReference type="InterPro" id="IPR036388">
    <property type="entry name" value="WH-like_DNA-bd_sf"/>
</dbReference>
<dbReference type="GO" id="GO:0016301">
    <property type="term" value="F:kinase activity"/>
    <property type="evidence" value="ECO:0007669"/>
    <property type="project" value="UniProtKB-KW"/>
</dbReference>
<gene>
    <name evidence="3" type="ORF">B0I29_123131</name>
</gene>
<name>A0A327Z8N5_9ACTN</name>
<comment type="similarity">
    <text evidence="1">Belongs to the ROK (NagC/XylR) family.</text>
</comment>
<dbReference type="Pfam" id="PF00480">
    <property type="entry name" value="ROK"/>
    <property type="match status" value="1"/>
</dbReference>
<evidence type="ECO:0000313" key="3">
    <source>
        <dbReference type="EMBL" id="RAK27497.1"/>
    </source>
</evidence>
<dbReference type="InterPro" id="IPR043129">
    <property type="entry name" value="ATPase_NBD"/>
</dbReference>
<comment type="caution">
    <text evidence="3">The sequence shown here is derived from an EMBL/GenBank/DDBJ whole genome shotgun (WGS) entry which is preliminary data.</text>
</comment>
<dbReference type="SUPFAM" id="SSF53067">
    <property type="entry name" value="Actin-like ATPase domain"/>
    <property type="match status" value="1"/>
</dbReference>
<dbReference type="Gene3D" id="3.30.420.40">
    <property type="match status" value="2"/>
</dbReference>
<dbReference type="InterPro" id="IPR000600">
    <property type="entry name" value="ROK"/>
</dbReference>
<reference evidence="3 4" key="1">
    <citation type="submission" date="2018-06" db="EMBL/GenBank/DDBJ databases">
        <title>Genomic Encyclopedia of Type Strains, Phase III (KMG-III): the genomes of soil and plant-associated and newly described type strains.</title>
        <authorList>
            <person name="Whitman W."/>
        </authorList>
    </citation>
    <scope>NUCLEOTIDE SEQUENCE [LARGE SCALE GENOMIC DNA]</scope>
    <source>
        <strain evidence="3 4">CGMCC 4.7090</strain>
    </source>
</reference>
<dbReference type="PANTHER" id="PTHR18964">
    <property type="entry name" value="ROK (REPRESSOR, ORF, KINASE) FAMILY"/>
    <property type="match status" value="1"/>
</dbReference>
<evidence type="ECO:0000256" key="1">
    <source>
        <dbReference type="ARBA" id="ARBA00006479"/>
    </source>
</evidence>
<evidence type="ECO:0000313" key="4">
    <source>
        <dbReference type="Proteomes" id="UP000249341"/>
    </source>
</evidence>
<accession>A0A327Z8N5</accession>
<dbReference type="RefSeq" id="WP_111654022.1">
    <property type="nucleotide sequence ID" value="NZ_JACHWI010000003.1"/>
</dbReference>
<evidence type="ECO:0000256" key="2">
    <source>
        <dbReference type="SAM" id="MobiDB-lite"/>
    </source>
</evidence>
<dbReference type="InterPro" id="IPR036390">
    <property type="entry name" value="WH_DNA-bd_sf"/>
</dbReference>
<dbReference type="EMBL" id="QLMJ01000023">
    <property type="protein sequence ID" value="RAK27497.1"/>
    <property type="molecule type" value="Genomic_DNA"/>
</dbReference>
<dbReference type="SUPFAM" id="SSF46785">
    <property type="entry name" value="Winged helix' DNA-binding domain"/>
    <property type="match status" value="1"/>
</dbReference>
<dbReference type="AlphaFoldDB" id="A0A327Z8N5"/>
<keyword evidence="3" id="KW-0808">Transferase</keyword>
<protein>
    <submittedName>
        <fullName evidence="3">Putative NBD/HSP70 family sugar kinase</fullName>
    </submittedName>
</protein>
<organism evidence="3 4">
    <name type="scientific">Actinoplanes lutulentus</name>
    <dbReference type="NCBI Taxonomy" id="1287878"/>
    <lineage>
        <taxon>Bacteria</taxon>
        <taxon>Bacillati</taxon>
        <taxon>Actinomycetota</taxon>
        <taxon>Actinomycetes</taxon>
        <taxon>Micromonosporales</taxon>
        <taxon>Micromonosporaceae</taxon>
        <taxon>Actinoplanes</taxon>
    </lineage>
</organism>
<dbReference type="PANTHER" id="PTHR18964:SF149">
    <property type="entry name" value="BIFUNCTIONAL UDP-N-ACETYLGLUCOSAMINE 2-EPIMERASE_N-ACETYLMANNOSAMINE KINASE"/>
    <property type="match status" value="1"/>
</dbReference>
<keyword evidence="4" id="KW-1185">Reference proteome</keyword>